<dbReference type="GO" id="GO:0005886">
    <property type="term" value="C:plasma membrane"/>
    <property type="evidence" value="ECO:0007669"/>
    <property type="project" value="UniProtKB-SubCell"/>
</dbReference>
<evidence type="ECO:0000256" key="13">
    <source>
        <dbReference type="HAMAP-Rule" id="MF_01398"/>
    </source>
</evidence>
<comment type="subcellular location">
    <subcellularLocation>
        <location evidence="13">Cell membrane</location>
        <topology evidence="13">Single-pass membrane protein</topology>
    </subcellularLocation>
    <subcellularLocation>
        <location evidence="12">Endomembrane system</location>
        <topology evidence="12">Single-pass membrane protein</topology>
    </subcellularLocation>
</comment>
<dbReference type="EMBL" id="FOQU01000006">
    <property type="protein sequence ID" value="SFJ27662.1"/>
    <property type="molecule type" value="Genomic_DNA"/>
</dbReference>
<organism evidence="15 16">
    <name type="scientific">Paraburkholderia megapolitana</name>
    <dbReference type="NCBI Taxonomy" id="420953"/>
    <lineage>
        <taxon>Bacteria</taxon>
        <taxon>Pseudomonadati</taxon>
        <taxon>Pseudomonadota</taxon>
        <taxon>Betaproteobacteria</taxon>
        <taxon>Burkholderiales</taxon>
        <taxon>Burkholderiaceae</taxon>
        <taxon>Paraburkholderia</taxon>
    </lineage>
</organism>
<evidence type="ECO:0000256" key="12">
    <source>
        <dbReference type="ARBA" id="ARBA00037847"/>
    </source>
</evidence>
<reference evidence="15 16" key="1">
    <citation type="submission" date="2016-10" db="EMBL/GenBank/DDBJ databases">
        <authorList>
            <person name="de Groot N.N."/>
        </authorList>
    </citation>
    <scope>NUCLEOTIDE SEQUENCE [LARGE SCALE GENOMIC DNA]</scope>
    <source>
        <strain evidence="15 16">LMG 23650</strain>
    </source>
</reference>
<dbReference type="STRING" id="420953.SAMN05192543_106173"/>
<dbReference type="GO" id="GO:0012505">
    <property type="term" value="C:endomembrane system"/>
    <property type="evidence" value="ECO:0007669"/>
    <property type="project" value="UniProtKB-SubCell"/>
</dbReference>
<keyword evidence="7 13" id="KW-0406">Ion transport</keyword>
<evidence type="ECO:0000256" key="1">
    <source>
        <dbReference type="ARBA" id="ARBA00005513"/>
    </source>
</evidence>
<protein>
    <recommendedName>
        <fullName evidence="13">ATP synthase subunit b</fullName>
    </recommendedName>
    <alternativeName>
        <fullName evidence="13">ATP synthase F(0) sector subunit b</fullName>
    </alternativeName>
    <alternativeName>
        <fullName evidence="13">ATPase subunit I</fullName>
    </alternativeName>
    <alternativeName>
        <fullName evidence="13">F-type ATPase subunit b</fullName>
        <shortName evidence="13">F-ATPase subunit b</shortName>
    </alternativeName>
</protein>
<evidence type="ECO:0000256" key="6">
    <source>
        <dbReference type="ARBA" id="ARBA00022989"/>
    </source>
</evidence>
<evidence type="ECO:0000313" key="16">
    <source>
        <dbReference type="Proteomes" id="UP000199548"/>
    </source>
</evidence>
<keyword evidence="5 13" id="KW-0375">Hydrogen ion transport</keyword>
<proteinExistence type="inferred from homology"/>
<keyword evidence="9 13" id="KW-0066">ATP synthesis</keyword>
<evidence type="ECO:0000256" key="11">
    <source>
        <dbReference type="ARBA" id="ARBA00025614"/>
    </source>
</evidence>
<dbReference type="Proteomes" id="UP000199548">
    <property type="component" value="Unassembled WGS sequence"/>
</dbReference>
<feature type="transmembrane region" description="Helical" evidence="13">
    <location>
        <begin position="6"/>
        <end position="27"/>
    </location>
</feature>
<evidence type="ECO:0000256" key="8">
    <source>
        <dbReference type="ARBA" id="ARBA00023136"/>
    </source>
</evidence>
<keyword evidence="6 13" id="KW-1133">Transmembrane helix</keyword>
<comment type="similarity">
    <text evidence="1 13 14">Belongs to the ATPase B chain family.</text>
</comment>
<sequence>MHIDWWTLGLQTINALVLVWLLARYLFRPVAKIIAARQQAATDLIADATGARAAAIADRQRAADEVVSIARQRNDMLVTTTAEAEKLKASIESAAHVDANRLRSAAQVDIENAQLAAADGDADGASRLAIDIAAKLLDRLPQQVRVAGFIDGLASELAKLPDESRTELGRDGAMVRLIVPRALQTDELAACHAALIRVLGHDAQLLVSIDATVLAGLELETPHAIVRNSFRADLAYLQTELLTHDEDHA</sequence>
<dbReference type="RefSeq" id="WP_091015200.1">
    <property type="nucleotide sequence ID" value="NZ_CP041743.1"/>
</dbReference>
<evidence type="ECO:0000256" key="5">
    <source>
        <dbReference type="ARBA" id="ARBA00022781"/>
    </source>
</evidence>
<keyword evidence="3 13" id="KW-0138">CF(0)</keyword>
<dbReference type="CDD" id="cd06503">
    <property type="entry name" value="ATP-synt_Fo_b"/>
    <property type="match status" value="1"/>
</dbReference>
<dbReference type="HAMAP" id="MF_01398">
    <property type="entry name" value="ATP_synth_b_bprime"/>
    <property type="match status" value="1"/>
</dbReference>
<evidence type="ECO:0000256" key="14">
    <source>
        <dbReference type="RuleBase" id="RU003848"/>
    </source>
</evidence>
<evidence type="ECO:0000256" key="10">
    <source>
        <dbReference type="ARBA" id="ARBA00025198"/>
    </source>
</evidence>
<evidence type="ECO:0000256" key="9">
    <source>
        <dbReference type="ARBA" id="ARBA00023310"/>
    </source>
</evidence>
<evidence type="ECO:0000256" key="2">
    <source>
        <dbReference type="ARBA" id="ARBA00022448"/>
    </source>
</evidence>
<comment type="function">
    <text evidence="11">Component of the F(0) channel, it forms part of the peripheral stalk, linking F(1) to F(0). The b'-subunit is a diverged and duplicated form of b found in plants and photosynthetic bacteria.</text>
</comment>
<dbReference type="PANTHER" id="PTHR33445:SF2">
    <property type="entry name" value="ATP SYNTHASE SUBUNIT B', CHLOROPLASTIC"/>
    <property type="match status" value="1"/>
</dbReference>
<dbReference type="GO" id="GO:0046961">
    <property type="term" value="F:proton-transporting ATPase activity, rotational mechanism"/>
    <property type="evidence" value="ECO:0007669"/>
    <property type="project" value="TreeGrafter"/>
</dbReference>
<comment type="subunit">
    <text evidence="13">F-type ATPases have 2 components, F(1) - the catalytic core - and F(0) - the membrane proton channel. F(1) has five subunits: alpha(3), beta(3), gamma(1), delta(1), epsilon(1). F(0) has three main subunits: a(1), b(2) and c(10-14). The alpha and beta chains form an alternating ring which encloses part of the gamma chain. F(1) is attached to F(0) by a central stalk formed by the gamma and epsilon chains, while a peripheral stalk is formed by the delta and b chains.</text>
</comment>
<evidence type="ECO:0000256" key="7">
    <source>
        <dbReference type="ARBA" id="ARBA00023065"/>
    </source>
</evidence>
<evidence type="ECO:0000256" key="4">
    <source>
        <dbReference type="ARBA" id="ARBA00022692"/>
    </source>
</evidence>
<dbReference type="Pfam" id="PF00430">
    <property type="entry name" value="ATP-synt_B"/>
    <property type="match status" value="1"/>
</dbReference>
<accession>A0A1I3Q223</accession>
<keyword evidence="2 13" id="KW-0813">Transport</keyword>
<name>A0A1I3Q223_9BURK</name>
<dbReference type="PANTHER" id="PTHR33445">
    <property type="entry name" value="ATP SYNTHASE SUBUNIT B', CHLOROPLASTIC"/>
    <property type="match status" value="1"/>
</dbReference>
<dbReference type="InterPro" id="IPR002146">
    <property type="entry name" value="ATP_synth_b/b'su_bac/chlpt"/>
</dbReference>
<keyword evidence="16" id="KW-1185">Reference proteome</keyword>
<gene>
    <name evidence="13" type="primary">atpF</name>
    <name evidence="15" type="ORF">SAMN05192543_106173</name>
</gene>
<dbReference type="GO" id="GO:0045259">
    <property type="term" value="C:proton-transporting ATP synthase complex"/>
    <property type="evidence" value="ECO:0007669"/>
    <property type="project" value="UniProtKB-KW"/>
</dbReference>
<keyword evidence="8 13" id="KW-0472">Membrane</keyword>
<keyword evidence="4 13" id="KW-0812">Transmembrane</keyword>
<comment type="function">
    <text evidence="10 13">F(1)F(0) ATP synthase produces ATP from ADP in the presence of a proton or sodium gradient. F-type ATPases consist of two structural domains, F(1) containing the extramembraneous catalytic core and F(0) containing the membrane proton channel, linked together by a central stalk and a peripheral stalk. During catalysis, ATP synthesis in the catalytic domain of F(1) is coupled via a rotary mechanism of the central stalk subunits to proton translocation.</text>
</comment>
<evidence type="ECO:0000313" key="15">
    <source>
        <dbReference type="EMBL" id="SFJ27662.1"/>
    </source>
</evidence>
<dbReference type="AlphaFoldDB" id="A0A1I3Q223"/>
<keyword evidence="13" id="KW-1003">Cell membrane</keyword>
<evidence type="ECO:0000256" key="3">
    <source>
        <dbReference type="ARBA" id="ARBA00022547"/>
    </source>
</evidence>
<dbReference type="InterPro" id="IPR050059">
    <property type="entry name" value="ATP_synthase_B_chain"/>
</dbReference>
<dbReference type="GO" id="GO:0046933">
    <property type="term" value="F:proton-transporting ATP synthase activity, rotational mechanism"/>
    <property type="evidence" value="ECO:0007669"/>
    <property type="project" value="UniProtKB-UniRule"/>
</dbReference>
<dbReference type="OrthoDB" id="466272at2"/>